<feature type="transmembrane region" description="Helical" evidence="1">
    <location>
        <begin position="104"/>
        <end position="122"/>
    </location>
</feature>
<proteinExistence type="predicted"/>
<evidence type="ECO:0000313" key="3">
    <source>
        <dbReference type="Proteomes" id="UP000775213"/>
    </source>
</evidence>
<keyword evidence="3" id="KW-1185">Reference proteome</keyword>
<evidence type="ECO:0000313" key="2">
    <source>
        <dbReference type="EMBL" id="KAH0450414.1"/>
    </source>
</evidence>
<dbReference type="EMBL" id="JAGFBR010000018">
    <property type="protein sequence ID" value="KAH0450414.1"/>
    <property type="molecule type" value="Genomic_DNA"/>
</dbReference>
<organism evidence="2 3">
    <name type="scientific">Dendrobium chrysotoxum</name>
    <name type="common">Orchid</name>
    <dbReference type="NCBI Taxonomy" id="161865"/>
    <lineage>
        <taxon>Eukaryota</taxon>
        <taxon>Viridiplantae</taxon>
        <taxon>Streptophyta</taxon>
        <taxon>Embryophyta</taxon>
        <taxon>Tracheophyta</taxon>
        <taxon>Spermatophyta</taxon>
        <taxon>Magnoliopsida</taxon>
        <taxon>Liliopsida</taxon>
        <taxon>Asparagales</taxon>
        <taxon>Orchidaceae</taxon>
        <taxon>Epidendroideae</taxon>
        <taxon>Malaxideae</taxon>
        <taxon>Dendrobiinae</taxon>
        <taxon>Dendrobium</taxon>
    </lineage>
</organism>
<dbReference type="Proteomes" id="UP000775213">
    <property type="component" value="Unassembled WGS sequence"/>
</dbReference>
<comment type="caution">
    <text evidence="2">The sequence shown here is derived from an EMBL/GenBank/DDBJ whole genome shotgun (WGS) entry which is preliminary data.</text>
</comment>
<name>A0AAV7G391_DENCH</name>
<sequence>MNSIWLRPKKFSYVQKVIMSDFLSFYSHCKSIGLINMNKKKVVGESADKLGAGATFVATSSEVHIHIDNIITCGLRKFGPRLRPLCAFFRGVLNDLSSKFWDSYFLEFWIFGYLGFWILWEFGRHFWIIWNEPLRLRFVFNAAIIGVRGIPFESLNTPSVRLYEYCGSGGMLLHLVEAHKILHLLKALAYLPTTRLHIPSKFSLPVGLDTFICILMLVMEHCYIHHTLVSCCRRQAYPCSLFLARCVEFGTMIQDIHFIDCSSCYFVQAQSHGSVNVPVLV</sequence>
<evidence type="ECO:0000256" key="1">
    <source>
        <dbReference type="SAM" id="Phobius"/>
    </source>
</evidence>
<reference evidence="2 3" key="1">
    <citation type="journal article" date="2021" name="Hortic Res">
        <title>Chromosome-scale assembly of the Dendrobium chrysotoxum genome enhances the understanding of orchid evolution.</title>
        <authorList>
            <person name="Zhang Y."/>
            <person name="Zhang G.Q."/>
            <person name="Zhang D."/>
            <person name="Liu X.D."/>
            <person name="Xu X.Y."/>
            <person name="Sun W.H."/>
            <person name="Yu X."/>
            <person name="Zhu X."/>
            <person name="Wang Z.W."/>
            <person name="Zhao X."/>
            <person name="Zhong W.Y."/>
            <person name="Chen H."/>
            <person name="Yin W.L."/>
            <person name="Huang T."/>
            <person name="Niu S.C."/>
            <person name="Liu Z.J."/>
        </authorList>
    </citation>
    <scope>NUCLEOTIDE SEQUENCE [LARGE SCALE GENOMIC DNA]</scope>
    <source>
        <strain evidence="2">Lindl</strain>
    </source>
</reference>
<dbReference type="AlphaFoldDB" id="A0AAV7G391"/>
<keyword evidence="1" id="KW-0472">Membrane</keyword>
<accession>A0AAV7G391</accession>
<keyword evidence="1" id="KW-1133">Transmembrane helix</keyword>
<protein>
    <submittedName>
        <fullName evidence="2">Uncharacterized protein</fullName>
    </submittedName>
</protein>
<gene>
    <name evidence="2" type="ORF">IEQ34_021106</name>
</gene>
<keyword evidence="1" id="KW-0812">Transmembrane</keyword>